<proteinExistence type="inferred from homology"/>
<reference evidence="8" key="1">
    <citation type="submission" date="2019-07" db="EMBL/GenBank/DDBJ databases">
        <title>Hyphodiscus hymeniophilus genome sequencing and assembly.</title>
        <authorList>
            <person name="Kramer G."/>
            <person name="Nodwell J."/>
        </authorList>
    </citation>
    <scope>NUCLEOTIDE SEQUENCE</scope>
    <source>
        <strain evidence="8">ATCC 34498</strain>
    </source>
</reference>
<keyword evidence="3 7" id="KW-0812">Transmembrane</keyword>
<evidence type="ECO:0000256" key="3">
    <source>
        <dbReference type="ARBA" id="ARBA00022692"/>
    </source>
</evidence>
<organism evidence="8 9">
    <name type="scientific">Hyphodiscus hymeniophilus</name>
    <dbReference type="NCBI Taxonomy" id="353542"/>
    <lineage>
        <taxon>Eukaryota</taxon>
        <taxon>Fungi</taxon>
        <taxon>Dikarya</taxon>
        <taxon>Ascomycota</taxon>
        <taxon>Pezizomycotina</taxon>
        <taxon>Leotiomycetes</taxon>
        <taxon>Helotiales</taxon>
        <taxon>Hyphodiscaceae</taxon>
        <taxon>Hyphodiscus</taxon>
    </lineage>
</organism>
<dbReference type="EMBL" id="VNKQ01000012">
    <property type="protein sequence ID" value="KAG0647679.1"/>
    <property type="molecule type" value="Genomic_DNA"/>
</dbReference>
<comment type="caution">
    <text evidence="8">The sequence shown here is derived from an EMBL/GenBank/DDBJ whole genome shotgun (WGS) entry which is preliminary data.</text>
</comment>
<dbReference type="InterPro" id="IPR026050">
    <property type="entry name" value="C1GALT1/C1GALT1_chp1"/>
</dbReference>
<keyword evidence="9" id="KW-1185">Reference proteome</keyword>
<evidence type="ECO:0008006" key="10">
    <source>
        <dbReference type="Google" id="ProtNLM"/>
    </source>
</evidence>
<protein>
    <recommendedName>
        <fullName evidence="10">Glycosyltransferase family 31 protein</fullName>
    </recommendedName>
</protein>
<dbReference type="Proteomes" id="UP000785200">
    <property type="component" value="Unassembled WGS sequence"/>
</dbReference>
<keyword evidence="5 7" id="KW-1133">Transmembrane helix</keyword>
<comment type="similarity">
    <text evidence="2">Belongs to the glycosyltransferase 31 family. Beta3-Gal-T subfamily.</text>
</comment>
<name>A0A9P6VH30_9HELO</name>
<accession>A0A9P6VH30</accession>
<comment type="subcellular location">
    <subcellularLocation>
        <location evidence="1">Membrane</location>
        <topology evidence="1">Single-pass type II membrane protein</topology>
    </subcellularLocation>
</comment>
<evidence type="ECO:0000256" key="6">
    <source>
        <dbReference type="ARBA" id="ARBA00023136"/>
    </source>
</evidence>
<evidence type="ECO:0000313" key="8">
    <source>
        <dbReference type="EMBL" id="KAG0647679.1"/>
    </source>
</evidence>
<evidence type="ECO:0000256" key="2">
    <source>
        <dbReference type="ARBA" id="ARBA00006462"/>
    </source>
</evidence>
<dbReference type="GO" id="GO:0016020">
    <property type="term" value="C:membrane"/>
    <property type="evidence" value="ECO:0007669"/>
    <property type="project" value="UniProtKB-SubCell"/>
</dbReference>
<dbReference type="OrthoDB" id="414175at2759"/>
<dbReference type="AlphaFoldDB" id="A0A9P6VH30"/>
<evidence type="ECO:0000256" key="4">
    <source>
        <dbReference type="ARBA" id="ARBA00022968"/>
    </source>
</evidence>
<gene>
    <name evidence="8" type="ORF">D0Z07_6688</name>
</gene>
<dbReference type="Gene3D" id="3.50.4.10">
    <property type="entry name" value="Hepatocyte Growth Factor"/>
    <property type="match status" value="1"/>
</dbReference>
<feature type="transmembrane region" description="Helical" evidence="7">
    <location>
        <begin position="15"/>
        <end position="32"/>
    </location>
</feature>
<evidence type="ECO:0000256" key="1">
    <source>
        <dbReference type="ARBA" id="ARBA00004606"/>
    </source>
</evidence>
<keyword evidence="4" id="KW-0735">Signal-anchor</keyword>
<sequence length="392" mass="44446">MFTSRSKLLLPKSKLLRAGIFGVILIILYISIPKYHNSSLPPNQCPQSAVVDSIVVAVKTGATEALEKIPALMQTSLRCAKTVLFFSDLEQDIGPYHLHDALETIAPGVKQQTSVFEFYRKQQEAWRTNGNISSVNGMRDPDYPDDLAAWTLDKYKNMHILEKTWELAPNKEWYILIDADTYLIWSNLLRWIPSLDFSKKVYFGSRVFISGVAFAHGGTARWDSKIHTSCCEDFMLSQALKEYNNELVSIRPEMSGQKPFTMPFVSDYWCQPTFTLHHFSAPEMKELDVYEQGRQNQSIPLTHAEIFAEIVKGPLQAMPAIREDWDNISWRSELGSGLTGEDNEKVTTQSVKECAAACEANAHCFQFVLDGESCFLRKAIRLGERRDPSNGK</sequence>
<keyword evidence="6 7" id="KW-0472">Membrane</keyword>
<dbReference type="PANTHER" id="PTHR23033">
    <property type="entry name" value="BETA1,3-GALACTOSYLTRANSFERASE"/>
    <property type="match status" value="1"/>
</dbReference>
<dbReference type="PANTHER" id="PTHR23033:SF47">
    <property type="entry name" value="APPLE DOMAIN-CONTAINING PROTEIN-RELATED"/>
    <property type="match status" value="1"/>
</dbReference>
<evidence type="ECO:0000313" key="9">
    <source>
        <dbReference type="Proteomes" id="UP000785200"/>
    </source>
</evidence>
<dbReference type="Gene3D" id="3.90.550.50">
    <property type="match status" value="1"/>
</dbReference>
<evidence type="ECO:0000256" key="7">
    <source>
        <dbReference type="SAM" id="Phobius"/>
    </source>
</evidence>
<evidence type="ECO:0000256" key="5">
    <source>
        <dbReference type="ARBA" id="ARBA00022989"/>
    </source>
</evidence>